<evidence type="ECO:0000313" key="1">
    <source>
        <dbReference type="EMBL" id="EDM11648.1"/>
    </source>
</evidence>
<evidence type="ECO:0000313" key="2">
    <source>
        <dbReference type="Proteomes" id="UP000234681"/>
    </source>
</evidence>
<protein>
    <submittedName>
        <fullName evidence="1">RCG30508</fullName>
    </submittedName>
</protein>
<gene>
    <name evidence="1" type="ORF">rCG_30508</name>
</gene>
<name>A6JFQ2_RAT</name>
<sequence length="52" mass="5374">MTRAAAEEACSWTGAAWAILAVINDSGSSGGGLFLDGCCMGHLRDCLEDALR</sequence>
<dbReference type="EMBL" id="CH473984">
    <property type="protein sequence ID" value="EDM11648.1"/>
    <property type="molecule type" value="Genomic_DNA"/>
</dbReference>
<organism evidence="1 2">
    <name type="scientific">Rattus norvegicus</name>
    <name type="common">Rat</name>
    <dbReference type="NCBI Taxonomy" id="10116"/>
    <lineage>
        <taxon>Eukaryota</taxon>
        <taxon>Metazoa</taxon>
        <taxon>Chordata</taxon>
        <taxon>Craniata</taxon>
        <taxon>Vertebrata</taxon>
        <taxon>Euteleostomi</taxon>
        <taxon>Mammalia</taxon>
        <taxon>Eutheria</taxon>
        <taxon>Euarchontoglires</taxon>
        <taxon>Glires</taxon>
        <taxon>Rodentia</taxon>
        <taxon>Myomorpha</taxon>
        <taxon>Muroidea</taxon>
        <taxon>Muridae</taxon>
        <taxon>Murinae</taxon>
        <taxon>Rattus</taxon>
    </lineage>
</organism>
<dbReference type="Proteomes" id="UP000234681">
    <property type="component" value="Chromosome 5"/>
</dbReference>
<dbReference type="AlphaFoldDB" id="A6JFQ2"/>
<reference evidence="2" key="1">
    <citation type="submission" date="2005-09" db="EMBL/GenBank/DDBJ databases">
        <authorList>
            <person name="Mural R.J."/>
            <person name="Li P.W."/>
            <person name="Adams M.D."/>
            <person name="Amanatides P.G."/>
            <person name="Baden-Tillson H."/>
            <person name="Barnstead M."/>
            <person name="Chin S.H."/>
            <person name="Dew I."/>
            <person name="Evans C.A."/>
            <person name="Ferriera S."/>
            <person name="Flanigan M."/>
            <person name="Fosler C."/>
            <person name="Glodek A."/>
            <person name="Gu Z."/>
            <person name="Holt R.A."/>
            <person name="Jennings D."/>
            <person name="Kraft C.L."/>
            <person name="Lu F."/>
            <person name="Nguyen T."/>
            <person name="Nusskern D.R."/>
            <person name="Pfannkoch C.M."/>
            <person name="Sitter C."/>
            <person name="Sutton G.G."/>
            <person name="Venter J.C."/>
            <person name="Wang Z."/>
            <person name="Woodage T."/>
            <person name="Zheng X.H."/>
            <person name="Zhong F."/>
        </authorList>
    </citation>
    <scope>NUCLEOTIDE SEQUENCE [LARGE SCALE GENOMIC DNA]</scope>
    <source>
        <strain>BN</strain>
        <strain evidence="2">Sprague-Dawley</strain>
    </source>
</reference>
<accession>A6JFQ2</accession>
<proteinExistence type="predicted"/>